<sequence length="633" mass="65322">MSTPFENSQLQLPPFQLAPPANPLNPLPPAAPPPAASTHAGSPAPASLGPPLSPRSAAKAERLRLYKREWQRQRREKRRARGIQSTEHEKEQIRLRTAKCRAMRKEKEVAMSLLSLNVGSGKKGAAAAAAATAAMNAAAAAAPPPPEHAHRVLPPPGVPPPAPMPTGAMPLPPPGAPVPLPLLPPQPPSPTTAKSATPAPGCTQAGQSQASKPFNHRLVNPSAAFKPKSGPARTMSNNETNTSDSPPENTEPAIADPPSTPTGSTGPDASPKPGAATSPTESHPVTTGKGLVRPSSPNVYASYPPPSSNQASLMSTFKISPPPNQAGMMSTFSIHTPSAGRDSASKKRKQSASKASTAPKSKVSVPVEVMDASASSKKGYEPRAGAGMGLTTPTPARSTTDSADASPSVLSDMHSLPILTPAFDPRTVLPTLGAAATQALTISDVSAVKDKEASKIIPGTGVFTSRVDGESNKRQRVGVSPSLSASDIGADPSEITQSPALPVAAEVEASKSDSVTFDAERVSAEPSPTEQSGEQTQELLSSNIPNDTGPVLDNGANHTITDEGLSLAADVMKEVQPTLEAELGLELPGEDDVPGLLTSFNQSQDKPVLQLAYLSRAYAGPGSSTYRFNATII</sequence>
<feature type="compositionally biased region" description="Polar residues" evidence="1">
    <location>
        <begin position="327"/>
        <end position="336"/>
    </location>
</feature>
<feature type="compositionally biased region" description="Pro residues" evidence="1">
    <location>
        <begin position="153"/>
        <end position="190"/>
    </location>
</feature>
<feature type="compositionally biased region" description="Low complexity" evidence="1">
    <location>
        <begin position="352"/>
        <end position="364"/>
    </location>
</feature>
<name>A0A0E9N7P9_SAICN</name>
<evidence type="ECO:0000313" key="2">
    <source>
        <dbReference type="EMBL" id="GAO45932.1"/>
    </source>
</evidence>
<dbReference type="EMBL" id="BACD03000001">
    <property type="protein sequence ID" value="GAO45932.1"/>
    <property type="molecule type" value="Genomic_DNA"/>
</dbReference>
<comment type="caution">
    <text evidence="2">The sequence shown here is derived from an EMBL/GenBank/DDBJ whole genome shotgun (WGS) entry which is preliminary data.</text>
</comment>
<reference evidence="2 3" key="3">
    <citation type="journal article" date="2015" name="Genome Announc.">
        <title>Draft Genome Sequence of the Archiascomycetous Yeast Saitoella complicata.</title>
        <authorList>
            <person name="Yamauchi K."/>
            <person name="Kondo S."/>
            <person name="Hamamoto M."/>
            <person name="Takahashi Y."/>
            <person name="Ogura Y."/>
            <person name="Hayashi T."/>
            <person name="Nishida H."/>
        </authorList>
    </citation>
    <scope>NUCLEOTIDE SEQUENCE [LARGE SCALE GENOMIC DNA]</scope>
    <source>
        <strain evidence="2 3">NRRL Y-17804</strain>
    </source>
</reference>
<feature type="compositionally biased region" description="Low complexity" evidence="1">
    <location>
        <begin position="261"/>
        <end position="271"/>
    </location>
</feature>
<protein>
    <submittedName>
        <fullName evidence="2">Uncharacterized protein</fullName>
    </submittedName>
</protein>
<organism evidence="2 3">
    <name type="scientific">Saitoella complicata (strain BCRC 22490 / CBS 7301 / JCM 7358 / NBRC 10748 / NRRL Y-17804)</name>
    <dbReference type="NCBI Taxonomy" id="698492"/>
    <lineage>
        <taxon>Eukaryota</taxon>
        <taxon>Fungi</taxon>
        <taxon>Dikarya</taxon>
        <taxon>Ascomycota</taxon>
        <taxon>Taphrinomycotina</taxon>
        <taxon>Taphrinomycotina incertae sedis</taxon>
        <taxon>Saitoella</taxon>
    </lineage>
</organism>
<feature type="compositionally biased region" description="Polar residues" evidence="1">
    <location>
        <begin position="308"/>
        <end position="318"/>
    </location>
</feature>
<feature type="compositionally biased region" description="Low complexity" evidence="1">
    <location>
        <begin position="125"/>
        <end position="141"/>
    </location>
</feature>
<dbReference type="OMA" id="RCIADEF"/>
<feature type="region of interest" description="Disordered" evidence="1">
    <location>
        <begin position="1"/>
        <end position="95"/>
    </location>
</feature>
<dbReference type="Proteomes" id="UP000033140">
    <property type="component" value="Unassembled WGS sequence"/>
</dbReference>
<keyword evidence="3" id="KW-1185">Reference proteome</keyword>
<evidence type="ECO:0000313" key="3">
    <source>
        <dbReference type="Proteomes" id="UP000033140"/>
    </source>
</evidence>
<gene>
    <name evidence="2" type="ORF">G7K_0177-t1</name>
</gene>
<accession>A0A0E9N7P9</accession>
<feature type="compositionally biased region" description="Basic and acidic residues" evidence="1">
    <location>
        <begin position="58"/>
        <end position="73"/>
    </location>
</feature>
<feature type="region of interest" description="Disordered" evidence="1">
    <location>
        <begin position="125"/>
        <end position="409"/>
    </location>
</feature>
<dbReference type="AlphaFoldDB" id="A0A0E9N7P9"/>
<proteinExistence type="predicted"/>
<feature type="compositionally biased region" description="Polar residues" evidence="1">
    <location>
        <begin position="234"/>
        <end position="248"/>
    </location>
</feature>
<reference evidence="2 3" key="1">
    <citation type="journal article" date="2011" name="J. Gen. Appl. Microbiol.">
        <title>Draft genome sequencing of the enigmatic yeast Saitoella complicata.</title>
        <authorList>
            <person name="Nishida H."/>
            <person name="Hamamoto M."/>
            <person name="Sugiyama J."/>
        </authorList>
    </citation>
    <scope>NUCLEOTIDE SEQUENCE [LARGE SCALE GENOMIC DNA]</scope>
    <source>
        <strain evidence="2 3">NRRL Y-17804</strain>
    </source>
</reference>
<feature type="region of interest" description="Disordered" evidence="1">
    <location>
        <begin position="466"/>
        <end position="495"/>
    </location>
</feature>
<evidence type="ECO:0000256" key="1">
    <source>
        <dbReference type="SAM" id="MobiDB-lite"/>
    </source>
</evidence>
<reference evidence="2 3" key="2">
    <citation type="journal article" date="2014" name="J. Gen. Appl. Microbiol.">
        <title>The early diverging ascomycetous budding yeast Saitoella complicata has three histone deacetylases belonging to the Clr6, Hos2, and Rpd3 lineages.</title>
        <authorList>
            <person name="Nishida H."/>
            <person name="Matsumoto T."/>
            <person name="Kondo S."/>
            <person name="Hamamoto M."/>
            <person name="Yoshikawa H."/>
        </authorList>
    </citation>
    <scope>NUCLEOTIDE SEQUENCE [LARGE SCALE GENOMIC DNA]</scope>
    <source>
        <strain evidence="2 3">NRRL Y-17804</strain>
    </source>
</reference>
<dbReference type="STRING" id="698492.A0A0E9N7P9"/>
<feature type="compositionally biased region" description="Low complexity" evidence="1">
    <location>
        <begin position="191"/>
        <end position="201"/>
    </location>
</feature>
<feature type="compositionally biased region" description="Polar residues" evidence="1">
    <location>
        <begin position="391"/>
        <end position="409"/>
    </location>
</feature>
<feature type="region of interest" description="Disordered" evidence="1">
    <location>
        <begin position="509"/>
        <end position="551"/>
    </location>
</feature>
<feature type="compositionally biased region" description="Low complexity" evidence="1">
    <location>
        <begin position="36"/>
        <end position="57"/>
    </location>
</feature>
<feature type="compositionally biased region" description="Polar residues" evidence="1">
    <location>
        <begin position="526"/>
        <end position="546"/>
    </location>
</feature>
<feature type="compositionally biased region" description="Pro residues" evidence="1">
    <location>
        <begin position="16"/>
        <end position="35"/>
    </location>
</feature>